<dbReference type="GO" id="GO:0005789">
    <property type="term" value="C:endoplasmic reticulum membrane"/>
    <property type="evidence" value="ECO:0007669"/>
    <property type="project" value="TreeGrafter"/>
</dbReference>
<dbReference type="GO" id="GO:0005886">
    <property type="term" value="C:plasma membrane"/>
    <property type="evidence" value="ECO:0007669"/>
    <property type="project" value="TreeGrafter"/>
</dbReference>
<dbReference type="Proteomes" id="UP001195483">
    <property type="component" value="Unassembled WGS sequence"/>
</dbReference>
<dbReference type="SUPFAM" id="SSF53335">
    <property type="entry name" value="S-adenosyl-L-methionine-dependent methyltransferases"/>
    <property type="match status" value="1"/>
</dbReference>
<feature type="domain" description="Methyltransferase FkbM" evidence="2">
    <location>
        <begin position="197"/>
        <end position="359"/>
    </location>
</feature>
<reference evidence="3" key="1">
    <citation type="journal article" date="2021" name="Genome Biol. Evol.">
        <title>A High-Quality Reference Genome for a Parasitic Bivalve with Doubly Uniparental Inheritance (Bivalvia: Unionida).</title>
        <authorList>
            <person name="Smith C.H."/>
        </authorList>
    </citation>
    <scope>NUCLEOTIDE SEQUENCE</scope>
    <source>
        <strain evidence="3">CHS0354</strain>
    </source>
</reference>
<evidence type="ECO:0000313" key="3">
    <source>
        <dbReference type="EMBL" id="KAK3605491.1"/>
    </source>
</evidence>
<gene>
    <name evidence="3" type="ORF">CHS0354_001480</name>
</gene>
<sequence>MNYKCTPKSLQSCRCLVLLTVLTLLLLIYVLKGPIWGISEFVADAFIVYNTKTNSPNNSSQVVTDVNSQNMNIPNNSSQQGATVMISQEMKNLLNSSQQLVKDVNRKKNKSRQRKVRPQVPANVQSQKMNRLKTFLQTGVAEDDPNLIQLIRTDFVVLPENKPYHLKNPDVHDYSCGQSSAIDNILNQKEKGFYIEAGAFDGESISNTLFFEKVRKWNGLLIEPDPFAFERLKAKNRKALLVNSCLNIKPQPSILEFNRGNEMGRVWVDEEDKNWVKEMKMRVDVMEVPCFSLYSIVLAVNQTTIDYFSLDVEGRELSVLQSIPFDKVHIDTFTVEYLNGNDNNYYKDIKSFMEKNGYQHVKDLPGYSTCVARDSIFKKI</sequence>
<reference evidence="3" key="3">
    <citation type="submission" date="2023-05" db="EMBL/GenBank/DDBJ databases">
        <authorList>
            <person name="Smith C.H."/>
        </authorList>
    </citation>
    <scope>NUCLEOTIDE SEQUENCE</scope>
    <source>
        <strain evidence="3">CHS0354</strain>
        <tissue evidence="3">Mantle</tissue>
    </source>
</reference>
<proteinExistence type="predicted"/>
<evidence type="ECO:0000313" key="4">
    <source>
        <dbReference type="Proteomes" id="UP001195483"/>
    </source>
</evidence>
<feature type="region of interest" description="Disordered" evidence="1">
    <location>
        <begin position="101"/>
        <end position="123"/>
    </location>
</feature>
<organism evidence="3 4">
    <name type="scientific">Potamilus streckersoni</name>
    <dbReference type="NCBI Taxonomy" id="2493646"/>
    <lineage>
        <taxon>Eukaryota</taxon>
        <taxon>Metazoa</taxon>
        <taxon>Spiralia</taxon>
        <taxon>Lophotrochozoa</taxon>
        <taxon>Mollusca</taxon>
        <taxon>Bivalvia</taxon>
        <taxon>Autobranchia</taxon>
        <taxon>Heteroconchia</taxon>
        <taxon>Palaeoheterodonta</taxon>
        <taxon>Unionida</taxon>
        <taxon>Unionoidea</taxon>
        <taxon>Unionidae</taxon>
        <taxon>Ambleminae</taxon>
        <taxon>Lampsilini</taxon>
        <taxon>Potamilus</taxon>
    </lineage>
</organism>
<reference evidence="3" key="2">
    <citation type="journal article" date="2021" name="Genome Biol. Evol.">
        <title>Developing a high-quality reference genome for a parasitic bivalve with doubly uniparental inheritance (Bivalvia: Unionida).</title>
        <authorList>
            <person name="Smith C.H."/>
        </authorList>
    </citation>
    <scope>NUCLEOTIDE SEQUENCE</scope>
    <source>
        <strain evidence="3">CHS0354</strain>
        <tissue evidence="3">Mantle</tissue>
    </source>
</reference>
<name>A0AAE0W8L4_9BIVA</name>
<dbReference type="GO" id="GO:0006888">
    <property type="term" value="P:endoplasmic reticulum to Golgi vesicle-mediated transport"/>
    <property type="evidence" value="ECO:0007669"/>
    <property type="project" value="TreeGrafter"/>
</dbReference>
<dbReference type="Pfam" id="PF05050">
    <property type="entry name" value="Methyltransf_21"/>
    <property type="match status" value="1"/>
</dbReference>
<evidence type="ECO:0000256" key="1">
    <source>
        <dbReference type="SAM" id="MobiDB-lite"/>
    </source>
</evidence>
<dbReference type="PANTHER" id="PTHR34009">
    <property type="entry name" value="PROTEIN STAR"/>
    <property type="match status" value="1"/>
</dbReference>
<dbReference type="PANTHER" id="PTHR34009:SF2">
    <property type="entry name" value="PROTEIN STAR"/>
    <property type="match status" value="1"/>
</dbReference>
<dbReference type="GO" id="GO:0016197">
    <property type="term" value="P:endosomal transport"/>
    <property type="evidence" value="ECO:0007669"/>
    <property type="project" value="TreeGrafter"/>
</dbReference>
<dbReference type="InterPro" id="IPR006342">
    <property type="entry name" value="FkbM_mtfrase"/>
</dbReference>
<comment type="caution">
    <text evidence="3">The sequence shown here is derived from an EMBL/GenBank/DDBJ whole genome shotgun (WGS) entry which is preliminary data.</text>
</comment>
<keyword evidence="4" id="KW-1185">Reference proteome</keyword>
<dbReference type="EMBL" id="JAEAOA010000138">
    <property type="protein sequence ID" value="KAK3605491.1"/>
    <property type="molecule type" value="Genomic_DNA"/>
</dbReference>
<protein>
    <recommendedName>
        <fullName evidence="2">Methyltransferase FkbM domain-containing protein</fullName>
    </recommendedName>
</protein>
<evidence type="ECO:0000259" key="2">
    <source>
        <dbReference type="Pfam" id="PF05050"/>
    </source>
</evidence>
<dbReference type="Gene3D" id="3.40.50.150">
    <property type="entry name" value="Vaccinia Virus protein VP39"/>
    <property type="match status" value="1"/>
</dbReference>
<accession>A0AAE0W8L4</accession>
<dbReference type="AlphaFoldDB" id="A0AAE0W8L4"/>
<feature type="compositionally biased region" description="Basic residues" evidence="1">
    <location>
        <begin position="105"/>
        <end position="117"/>
    </location>
</feature>
<dbReference type="GO" id="GO:0031902">
    <property type="term" value="C:late endosome membrane"/>
    <property type="evidence" value="ECO:0007669"/>
    <property type="project" value="TreeGrafter"/>
</dbReference>
<dbReference type="InterPro" id="IPR029063">
    <property type="entry name" value="SAM-dependent_MTases_sf"/>
</dbReference>
<dbReference type="GO" id="GO:0005794">
    <property type="term" value="C:Golgi apparatus"/>
    <property type="evidence" value="ECO:0007669"/>
    <property type="project" value="TreeGrafter"/>
</dbReference>
<dbReference type="InterPro" id="IPR053202">
    <property type="entry name" value="EGF_Rcpt_Signaling_Reg"/>
</dbReference>